<feature type="transmembrane region" description="Helical" evidence="1">
    <location>
        <begin position="97"/>
        <end position="114"/>
    </location>
</feature>
<evidence type="ECO:0000313" key="2">
    <source>
        <dbReference type="EMBL" id="MBB3892309.1"/>
    </source>
</evidence>
<keyword evidence="1" id="KW-1133">Transmembrane helix</keyword>
<keyword evidence="1" id="KW-0472">Membrane</keyword>
<dbReference type="Pfam" id="PF11911">
    <property type="entry name" value="DUF3429"/>
    <property type="match status" value="1"/>
</dbReference>
<reference evidence="2 3" key="1">
    <citation type="submission" date="2020-08" db="EMBL/GenBank/DDBJ databases">
        <title>Genomic Encyclopedia of Type Strains, Phase IV (KMG-IV): sequencing the most valuable type-strain genomes for metagenomic binning, comparative biology and taxonomic classification.</title>
        <authorList>
            <person name="Goeker M."/>
        </authorList>
    </citation>
    <scope>NUCLEOTIDE SEQUENCE [LARGE SCALE GENOMIC DNA]</scope>
    <source>
        <strain evidence="2 3">DSM 21793</strain>
    </source>
</reference>
<dbReference type="RefSeq" id="WP_183774327.1">
    <property type="nucleotide sequence ID" value="NZ_JACIDK010000004.1"/>
</dbReference>
<keyword evidence="3" id="KW-1185">Reference proteome</keyword>
<dbReference type="EMBL" id="JACIDK010000004">
    <property type="protein sequence ID" value="MBB3892309.1"/>
    <property type="molecule type" value="Genomic_DNA"/>
</dbReference>
<feature type="transmembrane region" description="Helical" evidence="1">
    <location>
        <begin position="12"/>
        <end position="33"/>
    </location>
</feature>
<name>A0A840A2W9_9CAUL</name>
<organism evidence="2 3">
    <name type="scientific">Phenylobacterium haematophilum</name>
    <dbReference type="NCBI Taxonomy" id="98513"/>
    <lineage>
        <taxon>Bacteria</taxon>
        <taxon>Pseudomonadati</taxon>
        <taxon>Pseudomonadota</taxon>
        <taxon>Alphaproteobacteria</taxon>
        <taxon>Caulobacterales</taxon>
        <taxon>Caulobacteraceae</taxon>
        <taxon>Phenylobacterium</taxon>
    </lineage>
</organism>
<proteinExistence type="predicted"/>
<evidence type="ECO:0000313" key="3">
    <source>
        <dbReference type="Proteomes" id="UP000530564"/>
    </source>
</evidence>
<comment type="caution">
    <text evidence="2">The sequence shown here is derived from an EMBL/GenBank/DDBJ whole genome shotgun (WGS) entry which is preliminary data.</text>
</comment>
<feature type="transmembrane region" description="Helical" evidence="1">
    <location>
        <begin position="126"/>
        <end position="145"/>
    </location>
</feature>
<gene>
    <name evidence="2" type="ORF">GGQ61_003042</name>
</gene>
<dbReference type="PANTHER" id="PTHR15887">
    <property type="entry name" value="TRANSMEMBRANE PROTEIN 69"/>
    <property type="match status" value="1"/>
</dbReference>
<protein>
    <recommendedName>
        <fullName evidence="4">DUF3429 domain-containing protein</fullName>
    </recommendedName>
</protein>
<feature type="transmembrane region" description="Helical" evidence="1">
    <location>
        <begin position="71"/>
        <end position="90"/>
    </location>
</feature>
<sequence>MIARPQSAPLGAWVFGLLGIIPFWSLPLAVLLAPGWIGPAASIEAVYAALILSFLGGARWGLALGRPSPKPAVIGLTMTPTLAGLAILVLMHGQVRSQLLGLAAALIFSWLWDATSADLPPWYGPLRTWLTLGAVGGLILSAFELGW</sequence>
<dbReference type="PANTHER" id="PTHR15887:SF1">
    <property type="entry name" value="TRANSMEMBRANE PROTEIN 69"/>
    <property type="match status" value="1"/>
</dbReference>
<accession>A0A840A2W9</accession>
<dbReference type="AlphaFoldDB" id="A0A840A2W9"/>
<dbReference type="InterPro" id="IPR021836">
    <property type="entry name" value="DUF3429"/>
</dbReference>
<evidence type="ECO:0000256" key="1">
    <source>
        <dbReference type="SAM" id="Phobius"/>
    </source>
</evidence>
<dbReference type="Proteomes" id="UP000530564">
    <property type="component" value="Unassembled WGS sequence"/>
</dbReference>
<feature type="transmembrane region" description="Helical" evidence="1">
    <location>
        <begin position="45"/>
        <end position="65"/>
    </location>
</feature>
<keyword evidence="1" id="KW-0812">Transmembrane</keyword>
<evidence type="ECO:0008006" key="4">
    <source>
        <dbReference type="Google" id="ProtNLM"/>
    </source>
</evidence>